<dbReference type="Proteomes" id="UP001274830">
    <property type="component" value="Unassembled WGS sequence"/>
</dbReference>
<comment type="caution">
    <text evidence="2">The sequence shown here is derived from an EMBL/GenBank/DDBJ whole genome shotgun (WGS) entry which is preliminary data.</text>
</comment>
<feature type="compositionally biased region" description="Polar residues" evidence="1">
    <location>
        <begin position="434"/>
        <end position="443"/>
    </location>
</feature>
<feature type="region of interest" description="Disordered" evidence="1">
    <location>
        <begin position="773"/>
        <end position="843"/>
    </location>
</feature>
<feature type="compositionally biased region" description="Basic residues" evidence="1">
    <location>
        <begin position="424"/>
        <end position="433"/>
    </location>
</feature>
<gene>
    <name evidence="2" type="ORF">LTR78_002249</name>
</gene>
<feature type="region of interest" description="Disordered" evidence="1">
    <location>
        <begin position="355"/>
        <end position="393"/>
    </location>
</feature>
<reference evidence="2" key="1">
    <citation type="submission" date="2023-07" db="EMBL/GenBank/DDBJ databases">
        <title>Black Yeasts Isolated from many extreme environments.</title>
        <authorList>
            <person name="Coleine C."/>
            <person name="Stajich J.E."/>
            <person name="Selbmann L."/>
        </authorList>
    </citation>
    <scope>NUCLEOTIDE SEQUENCE</scope>
    <source>
        <strain evidence="2">CCFEE 5485</strain>
    </source>
</reference>
<dbReference type="EMBL" id="JAUTXT010000005">
    <property type="protein sequence ID" value="KAK3678153.1"/>
    <property type="molecule type" value="Genomic_DNA"/>
</dbReference>
<accession>A0AAE1C4Y5</accession>
<sequence length="898" mass="98226">MIKTHKPRGYIWTCPSHFQQSKEIRNIQYDDCTPAFASAICPESDDELSAQERVAKRRRIEKLADDYLNGQPLFISSARPHPVTLRHLVEGNERSRFEQKYTLPTAEELKDAVLEGESTKSRATIKETSRISRPQQRSRRPFRQVVEQTVTEERATSACKQFRQFKPIKVSLEPSTEAVKQAAALRDRRLRRAVSEVPLPVTRTSSDIISDSDNVEPCSEPGSVAQQRAMYSREQPGTEWLLRRQTKLFELSADASFDELNRSSLDISTSPSQAPNPVLKAHGMMLDSNAPHSSADPITGPGPRALAVPKPVNSGRTSLLGSYVEHWECYGASGISDRIPDCSIQPHQIAERYHTAPEPASDRDVAADDSQSKLLRQHGLSPTSRTSRVSTNQAQVEWLTTEVDSTTASPGAEIRRLVQASAKKAGKVPKTTRAKSSGNNKPPGQSRATRRRSAPSTSQAGPSTEVEEDSIQYETSRTGSRAYKIAEDDGTPFMFRKRVARDEASGLEESKDVPHKTSMRRAVKFPSSEDTPEAAHESKNPVTPRVEISSGGDSSASKLSLALADVHLNTLLPDAPLSAGRSSAIKQAIRQEFKDADADVKITRVTDEPASSQVEGLSEARKLSLSSVGALLHHEDDEQASAQAIVENLNNEDARAVVSDVVGQSSPQTQWLGTQAMLAQAHRDFFDSPLKRLGDKDSLDYKTPDASFAFPGSAPPTVHREILPQMSPELAPLPSTQAIMGAWSPWSTIKKPRTRLSEKAAVLPTVTTLPGFAETDGSFHNHAGNDARRRSSPRFSASATNSSASSTRISFSVTKPVSQEHAQEKSRASVETPKSIVERSQSRQGSSFADSVVIAKESVFDTSAGHTLSSSQHAQLLFREDSNVDDTITEMTTEVLCT</sequence>
<feature type="compositionally biased region" description="Basic and acidic residues" evidence="1">
    <location>
        <begin position="117"/>
        <end position="130"/>
    </location>
</feature>
<feature type="region of interest" description="Disordered" evidence="1">
    <location>
        <begin position="421"/>
        <end position="485"/>
    </location>
</feature>
<protein>
    <submittedName>
        <fullName evidence="2">Uncharacterized protein</fullName>
    </submittedName>
</protein>
<dbReference type="AlphaFoldDB" id="A0AAE1C4Y5"/>
<evidence type="ECO:0000313" key="2">
    <source>
        <dbReference type="EMBL" id="KAK3678153.1"/>
    </source>
</evidence>
<feature type="region of interest" description="Disordered" evidence="1">
    <location>
        <begin position="117"/>
        <end position="142"/>
    </location>
</feature>
<proteinExistence type="predicted"/>
<evidence type="ECO:0000313" key="3">
    <source>
        <dbReference type="Proteomes" id="UP001274830"/>
    </source>
</evidence>
<feature type="compositionally biased region" description="Polar residues" evidence="1">
    <location>
        <begin position="380"/>
        <end position="393"/>
    </location>
</feature>
<organism evidence="2 3">
    <name type="scientific">Recurvomyces mirabilis</name>
    <dbReference type="NCBI Taxonomy" id="574656"/>
    <lineage>
        <taxon>Eukaryota</taxon>
        <taxon>Fungi</taxon>
        <taxon>Dikarya</taxon>
        <taxon>Ascomycota</taxon>
        <taxon>Pezizomycotina</taxon>
        <taxon>Dothideomycetes</taxon>
        <taxon>Dothideomycetidae</taxon>
        <taxon>Mycosphaerellales</taxon>
        <taxon>Teratosphaeriaceae</taxon>
        <taxon>Recurvomyces</taxon>
    </lineage>
</organism>
<name>A0AAE1C4Y5_9PEZI</name>
<feature type="region of interest" description="Disordered" evidence="1">
    <location>
        <begin position="503"/>
        <end position="554"/>
    </location>
</feature>
<feature type="compositionally biased region" description="Basic and acidic residues" evidence="1">
    <location>
        <begin position="777"/>
        <end position="789"/>
    </location>
</feature>
<feature type="compositionally biased region" description="Basic and acidic residues" evidence="1">
    <location>
        <begin position="355"/>
        <end position="366"/>
    </location>
</feature>
<feature type="region of interest" description="Disordered" evidence="1">
    <location>
        <begin position="204"/>
        <end position="223"/>
    </location>
</feature>
<evidence type="ECO:0000256" key="1">
    <source>
        <dbReference type="SAM" id="MobiDB-lite"/>
    </source>
</evidence>
<feature type="compositionally biased region" description="Low complexity" evidence="1">
    <location>
        <begin position="793"/>
        <end position="814"/>
    </location>
</feature>
<keyword evidence="3" id="KW-1185">Reference proteome</keyword>
<feature type="compositionally biased region" description="Basic and acidic residues" evidence="1">
    <location>
        <begin position="503"/>
        <end position="515"/>
    </location>
</feature>